<name>A0A3S1AZC1_9BACT</name>
<sequence length="304" mass="34377">MWRIPGLIVLICITFWPAWGQRRKPVAQEETDQHKPLAVIPFSMVNRQVLIPVMLSGISDTLHFIFDTGAEVTVLDEKVATRMRLNKSRDAFMSGTNNGMIKTTIVSLNALYLKDLRIPYVKAYLENLSNLSADGVIGIDLLKLYTIRIDYRQQQLICYRKGKMPVGNTGRLLHFQLNYSTPVVDASITLPDGRSLPGHYHITTGGDYGILFNWPYVDKYKLNTLPTINTDQVVDLARMLYYINSSLPSMQLGGKNISPVPVSYSKDINDVGVFTEVAGAIGYDIWKQFSSLTINYEKKELYLE</sequence>
<evidence type="ECO:0000313" key="2">
    <source>
        <dbReference type="Proteomes" id="UP000281028"/>
    </source>
</evidence>
<dbReference type="Proteomes" id="UP000281028">
    <property type="component" value="Unassembled WGS sequence"/>
</dbReference>
<dbReference type="InterPro" id="IPR034122">
    <property type="entry name" value="Retropepsin-like_bacterial"/>
</dbReference>
<accession>A0A3S1AZC1</accession>
<dbReference type="SUPFAM" id="SSF50630">
    <property type="entry name" value="Acid proteases"/>
    <property type="match status" value="1"/>
</dbReference>
<dbReference type="OrthoDB" id="3521766at2"/>
<dbReference type="Gene3D" id="2.40.70.10">
    <property type="entry name" value="Acid Proteases"/>
    <property type="match status" value="1"/>
</dbReference>
<keyword evidence="2" id="KW-1185">Reference proteome</keyword>
<dbReference type="EMBL" id="RIAR02000001">
    <property type="protein sequence ID" value="NSL89403.1"/>
    <property type="molecule type" value="Genomic_DNA"/>
</dbReference>
<dbReference type="GO" id="GO:0006508">
    <property type="term" value="P:proteolysis"/>
    <property type="evidence" value="ECO:0007669"/>
    <property type="project" value="UniProtKB-KW"/>
</dbReference>
<comment type="caution">
    <text evidence="1">The sequence shown here is derived from an EMBL/GenBank/DDBJ whole genome shotgun (WGS) entry which is preliminary data.</text>
</comment>
<dbReference type="InterPro" id="IPR021109">
    <property type="entry name" value="Peptidase_aspartic_dom_sf"/>
</dbReference>
<reference evidence="1" key="1">
    <citation type="submission" date="2020-05" db="EMBL/GenBank/DDBJ databases">
        <title>Chitinophaga laudate sp. nov., isolated from a tropical peat swamp.</title>
        <authorList>
            <person name="Goh C.B.S."/>
            <person name="Lee M.S."/>
            <person name="Parimannan S."/>
            <person name="Pasbakhsh P."/>
            <person name="Yule C.M."/>
            <person name="Rajandas H."/>
            <person name="Loke S."/>
            <person name="Croft L."/>
            <person name="Tan J.B.L."/>
        </authorList>
    </citation>
    <scope>NUCLEOTIDE SEQUENCE</scope>
    <source>
        <strain evidence="1">Mgbs1</strain>
    </source>
</reference>
<evidence type="ECO:0000313" key="1">
    <source>
        <dbReference type="EMBL" id="NSL89403.1"/>
    </source>
</evidence>
<proteinExistence type="predicted"/>
<dbReference type="Pfam" id="PF13650">
    <property type="entry name" value="Asp_protease_2"/>
    <property type="match status" value="1"/>
</dbReference>
<gene>
    <name evidence="1" type="ORF">ECE50_021355</name>
</gene>
<organism evidence="1 2">
    <name type="scientific">Chitinophaga solisilvae</name>
    <dbReference type="NCBI Taxonomy" id="1233460"/>
    <lineage>
        <taxon>Bacteria</taxon>
        <taxon>Pseudomonadati</taxon>
        <taxon>Bacteroidota</taxon>
        <taxon>Chitinophagia</taxon>
        <taxon>Chitinophagales</taxon>
        <taxon>Chitinophagaceae</taxon>
        <taxon>Chitinophaga</taxon>
    </lineage>
</organism>
<dbReference type="GO" id="GO:0008233">
    <property type="term" value="F:peptidase activity"/>
    <property type="evidence" value="ECO:0007669"/>
    <property type="project" value="UniProtKB-KW"/>
</dbReference>
<protein>
    <submittedName>
        <fullName evidence="1">Clan AA aspartic protease</fullName>
    </submittedName>
</protein>
<dbReference type="AlphaFoldDB" id="A0A3S1AZC1"/>
<dbReference type="CDD" id="cd05483">
    <property type="entry name" value="retropepsin_like_bacteria"/>
    <property type="match status" value="1"/>
</dbReference>
<keyword evidence="1" id="KW-0378">Hydrolase</keyword>
<keyword evidence="1" id="KW-0645">Protease</keyword>